<sequence length="192" mass="20563">MADPQQTRSRLLDAAERLFFQEGIAVTGVDRVASLAGTSVVTLYKHFGSKENLLRDVLARRLTAWTQHWDAALARAASPLERLLAVFDAVDTFRAEAGETQWCCFLATASERPPAAPGVRDPVADLLYEDTRIVTGRLARLAEDAGCPDPEAAAAALLLLYNGVLSSLLRGAPSDPARRARRAALALVPAAG</sequence>
<evidence type="ECO:0000256" key="3">
    <source>
        <dbReference type="ARBA" id="ARBA00023163"/>
    </source>
</evidence>
<dbReference type="SUPFAM" id="SSF46689">
    <property type="entry name" value="Homeodomain-like"/>
    <property type="match status" value="1"/>
</dbReference>
<dbReference type="PATRIC" id="fig|1461584.3.peg.1256"/>
<dbReference type="GO" id="GO:0003677">
    <property type="term" value="F:DNA binding"/>
    <property type="evidence" value="ECO:0007669"/>
    <property type="project" value="UniProtKB-UniRule"/>
</dbReference>
<keyword evidence="3" id="KW-0804">Transcription</keyword>
<feature type="DNA-binding region" description="H-T-H motif" evidence="4">
    <location>
        <begin position="28"/>
        <end position="47"/>
    </location>
</feature>
<gene>
    <name evidence="6" type="primary">kstR2_3</name>
    <name evidence="6" type="ORF">BN1051_01265</name>
</gene>
<dbReference type="PANTHER" id="PTHR47506:SF7">
    <property type="entry name" value="TRANSCRIPTIONAL REGULATORY PROTEIN"/>
    <property type="match status" value="1"/>
</dbReference>
<dbReference type="InterPro" id="IPR036271">
    <property type="entry name" value="Tet_transcr_reg_TetR-rel_C_sf"/>
</dbReference>
<dbReference type="EMBL" id="LN483070">
    <property type="protein sequence ID" value="CEA07939.1"/>
    <property type="molecule type" value="Genomic_DNA"/>
</dbReference>
<proteinExistence type="predicted"/>
<organism evidence="6">
    <name type="scientific">Arthrobacter saudimassiliensis</name>
    <dbReference type="NCBI Taxonomy" id="1461584"/>
    <lineage>
        <taxon>Bacteria</taxon>
        <taxon>Bacillati</taxon>
        <taxon>Actinomycetota</taxon>
        <taxon>Actinomycetes</taxon>
        <taxon>Micrococcales</taxon>
        <taxon>Micrococcaceae</taxon>
        <taxon>Arthrobacter</taxon>
    </lineage>
</organism>
<evidence type="ECO:0000313" key="6">
    <source>
        <dbReference type="EMBL" id="CEA07939.1"/>
    </source>
</evidence>
<dbReference type="PRINTS" id="PR00455">
    <property type="entry name" value="HTHTETR"/>
</dbReference>
<evidence type="ECO:0000256" key="2">
    <source>
        <dbReference type="ARBA" id="ARBA00023125"/>
    </source>
</evidence>
<accession>A0A078MNT6</accession>
<feature type="domain" description="HTH tetR-type" evidence="5">
    <location>
        <begin position="5"/>
        <end position="65"/>
    </location>
</feature>
<evidence type="ECO:0000259" key="5">
    <source>
        <dbReference type="PROSITE" id="PS50977"/>
    </source>
</evidence>
<dbReference type="InterPro" id="IPR001647">
    <property type="entry name" value="HTH_TetR"/>
</dbReference>
<dbReference type="PROSITE" id="PS50977">
    <property type="entry name" value="HTH_TETR_2"/>
    <property type="match status" value="1"/>
</dbReference>
<keyword evidence="1" id="KW-0805">Transcription regulation</keyword>
<evidence type="ECO:0000256" key="4">
    <source>
        <dbReference type="PROSITE-ProRule" id="PRU00335"/>
    </source>
</evidence>
<dbReference type="SUPFAM" id="SSF48498">
    <property type="entry name" value="Tetracyclin repressor-like, C-terminal domain"/>
    <property type="match status" value="1"/>
</dbReference>
<protein>
    <submittedName>
        <fullName evidence="6">HTH-type transcriptional repressor KstR2</fullName>
    </submittedName>
</protein>
<dbReference type="Pfam" id="PF00440">
    <property type="entry name" value="TetR_N"/>
    <property type="match status" value="1"/>
</dbReference>
<dbReference type="Gene3D" id="1.10.357.10">
    <property type="entry name" value="Tetracycline Repressor, domain 2"/>
    <property type="match status" value="1"/>
</dbReference>
<evidence type="ECO:0000256" key="1">
    <source>
        <dbReference type="ARBA" id="ARBA00023015"/>
    </source>
</evidence>
<name>A0A078MNT6_9MICC</name>
<reference evidence="6" key="1">
    <citation type="submission" date="2014-07" db="EMBL/GenBank/DDBJ databases">
        <authorList>
            <person name="Urmite Genomes Urmite Genomes"/>
        </authorList>
    </citation>
    <scope>NUCLEOTIDE SEQUENCE</scope>
    <source>
        <strain evidence="6">11W110_air</strain>
    </source>
</reference>
<dbReference type="InterPro" id="IPR009057">
    <property type="entry name" value="Homeodomain-like_sf"/>
</dbReference>
<keyword evidence="2 4" id="KW-0238">DNA-binding</keyword>
<dbReference type="PANTHER" id="PTHR47506">
    <property type="entry name" value="TRANSCRIPTIONAL REGULATORY PROTEIN"/>
    <property type="match status" value="1"/>
</dbReference>
<dbReference type="AlphaFoldDB" id="A0A078MNT6"/>